<dbReference type="EMBL" id="BK016163">
    <property type="protein sequence ID" value="DAF99318.1"/>
    <property type="molecule type" value="Genomic_DNA"/>
</dbReference>
<evidence type="ECO:0000313" key="1">
    <source>
        <dbReference type="EMBL" id="DAF99318.1"/>
    </source>
</evidence>
<proteinExistence type="predicted"/>
<sequence>MSVYDDVLTAVIDLAEQTELYSKIVIGPMPPENGISIAWGSGNLNTFLDKKAAVSMSAVLNCKNSDQELAADTLGKLHTFLNMRKDYPSADHFQITNIETTAAPVYLGREENNQWLYGSSLEVKFYLRGN</sequence>
<protein>
    <submittedName>
        <fullName evidence="1">Minor capsid protein from bacteriophage</fullName>
    </submittedName>
</protein>
<reference evidence="1" key="1">
    <citation type="journal article" date="2021" name="Proc. Natl. Acad. Sci. U.S.A.">
        <title>A Catalog of Tens of Thousands of Viruses from Human Metagenomes Reveals Hidden Associations with Chronic Diseases.</title>
        <authorList>
            <person name="Tisza M.J."/>
            <person name="Buck C.B."/>
        </authorList>
    </citation>
    <scope>NUCLEOTIDE SEQUENCE</scope>
    <source>
        <strain evidence="1">Ctfza2</strain>
    </source>
</reference>
<name>A0A8S5UY94_9CAUD</name>
<accession>A0A8S5UY94</accession>
<organism evidence="1">
    <name type="scientific">Siphoviridae sp. ctfza2</name>
    <dbReference type="NCBI Taxonomy" id="2825599"/>
    <lineage>
        <taxon>Viruses</taxon>
        <taxon>Duplodnaviria</taxon>
        <taxon>Heunggongvirae</taxon>
        <taxon>Uroviricota</taxon>
        <taxon>Caudoviricetes</taxon>
    </lineage>
</organism>